<sequence>IKGNDKKVGSSKMEIKRKSSRLLNRTMVVLSQLKSKGFSDYFICNSPYHAKDYPKREKLNALRLEGNDDNLNEAQ</sequence>
<reference evidence="1 2" key="1">
    <citation type="submission" date="2019-12" db="EMBL/GenBank/DDBJ databases">
        <authorList>
            <person name="Alioto T."/>
            <person name="Alioto T."/>
            <person name="Gomez Garrido J."/>
        </authorList>
    </citation>
    <scope>NUCLEOTIDE SEQUENCE [LARGE SCALE GENOMIC DNA]</scope>
</reference>
<accession>A0A8S0VN75</accession>
<comment type="caution">
    <text evidence="1">The sequence shown here is derived from an EMBL/GenBank/DDBJ whole genome shotgun (WGS) entry which is preliminary data.</text>
</comment>
<dbReference type="EMBL" id="CACTIH010009683">
    <property type="protein sequence ID" value="CAA3032773.1"/>
    <property type="molecule type" value="Genomic_DNA"/>
</dbReference>
<dbReference type="AlphaFoldDB" id="A0A8S0VN75"/>
<proteinExistence type="predicted"/>
<dbReference type="Gramene" id="OE9A119346T1">
    <property type="protein sequence ID" value="OE9A119346C1"/>
    <property type="gene ID" value="OE9A119346"/>
</dbReference>
<name>A0A8S0VN75_OLEEU</name>
<gene>
    <name evidence="1" type="ORF">OLEA9_A119346</name>
</gene>
<dbReference type="Proteomes" id="UP000594638">
    <property type="component" value="Unassembled WGS sequence"/>
</dbReference>
<keyword evidence="2" id="KW-1185">Reference proteome</keyword>
<dbReference type="OrthoDB" id="912717at2759"/>
<feature type="non-terminal residue" evidence="1">
    <location>
        <position position="1"/>
    </location>
</feature>
<evidence type="ECO:0000313" key="1">
    <source>
        <dbReference type="EMBL" id="CAA3032773.1"/>
    </source>
</evidence>
<protein>
    <submittedName>
        <fullName evidence="1">Uncharacterized protein</fullName>
    </submittedName>
</protein>
<evidence type="ECO:0000313" key="2">
    <source>
        <dbReference type="Proteomes" id="UP000594638"/>
    </source>
</evidence>
<organism evidence="1 2">
    <name type="scientific">Olea europaea subsp. europaea</name>
    <dbReference type="NCBI Taxonomy" id="158383"/>
    <lineage>
        <taxon>Eukaryota</taxon>
        <taxon>Viridiplantae</taxon>
        <taxon>Streptophyta</taxon>
        <taxon>Embryophyta</taxon>
        <taxon>Tracheophyta</taxon>
        <taxon>Spermatophyta</taxon>
        <taxon>Magnoliopsida</taxon>
        <taxon>eudicotyledons</taxon>
        <taxon>Gunneridae</taxon>
        <taxon>Pentapetalae</taxon>
        <taxon>asterids</taxon>
        <taxon>lamiids</taxon>
        <taxon>Lamiales</taxon>
        <taxon>Oleaceae</taxon>
        <taxon>Oleeae</taxon>
        <taxon>Olea</taxon>
    </lineage>
</organism>